<proteinExistence type="predicted"/>
<accession>A0A9X9M733</accession>
<evidence type="ECO:0000313" key="2">
    <source>
        <dbReference type="Proteomes" id="UP000269945"/>
    </source>
</evidence>
<reference evidence="1 2" key="1">
    <citation type="submission" date="2018-10" db="EMBL/GenBank/DDBJ databases">
        <authorList>
            <person name="Ekblom R."/>
            <person name="Jareborg N."/>
        </authorList>
    </citation>
    <scope>NUCLEOTIDE SEQUENCE [LARGE SCALE GENOMIC DNA]</scope>
    <source>
        <tissue evidence="1">Muscle</tissue>
    </source>
</reference>
<keyword evidence="2" id="KW-1185">Reference proteome</keyword>
<feature type="non-terminal residue" evidence="1">
    <location>
        <position position="1"/>
    </location>
</feature>
<evidence type="ECO:0000313" key="1">
    <source>
        <dbReference type="EMBL" id="VCX38171.1"/>
    </source>
</evidence>
<organism evidence="1 2">
    <name type="scientific">Gulo gulo</name>
    <name type="common">Wolverine</name>
    <name type="synonym">Gluton</name>
    <dbReference type="NCBI Taxonomy" id="48420"/>
    <lineage>
        <taxon>Eukaryota</taxon>
        <taxon>Metazoa</taxon>
        <taxon>Chordata</taxon>
        <taxon>Craniata</taxon>
        <taxon>Vertebrata</taxon>
        <taxon>Euteleostomi</taxon>
        <taxon>Mammalia</taxon>
        <taxon>Eutheria</taxon>
        <taxon>Laurasiatheria</taxon>
        <taxon>Carnivora</taxon>
        <taxon>Caniformia</taxon>
        <taxon>Musteloidea</taxon>
        <taxon>Mustelidae</taxon>
        <taxon>Guloninae</taxon>
        <taxon>Gulo</taxon>
    </lineage>
</organism>
<dbReference type="AlphaFoldDB" id="A0A9X9M733"/>
<dbReference type="Proteomes" id="UP000269945">
    <property type="component" value="Unassembled WGS sequence"/>
</dbReference>
<gene>
    <name evidence="1" type="ORF">BN2614_LOCUS4</name>
</gene>
<sequence>MYKRWADSEHLKHLGISTLQLLANLLCANPECLSRSRSSALHPSSAA</sequence>
<name>A0A9X9M733_GULGU</name>
<dbReference type="EMBL" id="CYRY02043627">
    <property type="protein sequence ID" value="VCX38171.1"/>
    <property type="molecule type" value="Genomic_DNA"/>
</dbReference>
<protein>
    <submittedName>
        <fullName evidence="1">Uncharacterized protein</fullName>
    </submittedName>
</protein>
<comment type="caution">
    <text evidence="1">The sequence shown here is derived from an EMBL/GenBank/DDBJ whole genome shotgun (WGS) entry which is preliminary data.</text>
</comment>